<dbReference type="AlphaFoldDB" id="A0A7S4DHG9"/>
<dbReference type="InterPro" id="IPR057268">
    <property type="entry name" value="Ribosomal_L18"/>
</dbReference>
<accession>A0A7S4DHG9</accession>
<dbReference type="SUPFAM" id="SSF53137">
    <property type="entry name" value="Translational machinery components"/>
    <property type="match status" value="1"/>
</dbReference>
<evidence type="ECO:0000256" key="2">
    <source>
        <dbReference type="ARBA" id="ARBA00007116"/>
    </source>
</evidence>
<organism evidence="8">
    <name type="scientific">Heterosigma akashiwo</name>
    <name type="common">Chromophytic alga</name>
    <name type="synonym">Heterosigma carterae</name>
    <dbReference type="NCBI Taxonomy" id="2829"/>
    <lineage>
        <taxon>Eukaryota</taxon>
        <taxon>Sar</taxon>
        <taxon>Stramenopiles</taxon>
        <taxon>Ochrophyta</taxon>
        <taxon>Raphidophyceae</taxon>
        <taxon>Chattonellales</taxon>
        <taxon>Chattonellaceae</taxon>
        <taxon>Heterosigma</taxon>
    </lineage>
</organism>
<comment type="subcellular location">
    <subcellularLocation>
        <location evidence="1">Cytoplasm</location>
    </subcellularLocation>
</comment>
<dbReference type="CDD" id="cd00432">
    <property type="entry name" value="Ribosomal_L18_L5e"/>
    <property type="match status" value="1"/>
</dbReference>
<dbReference type="GO" id="GO:0000027">
    <property type="term" value="P:ribosomal large subunit assembly"/>
    <property type="evidence" value="ECO:0007669"/>
    <property type="project" value="TreeGrafter"/>
</dbReference>
<evidence type="ECO:0000256" key="3">
    <source>
        <dbReference type="ARBA" id="ARBA00022490"/>
    </source>
</evidence>
<keyword evidence="4" id="KW-0689">Ribosomal protein</keyword>
<gene>
    <name evidence="8" type="ORF">HAKA00212_LOCUS24786</name>
</gene>
<evidence type="ECO:0000313" key="8">
    <source>
        <dbReference type="EMBL" id="CAE0649646.1"/>
    </source>
</evidence>
<protein>
    <recommendedName>
        <fullName evidence="7">Large ribosomal subunit protein uL18 C-terminal eukaryotes domain-containing protein</fullName>
    </recommendedName>
</protein>
<dbReference type="HAMAP" id="MF_01337_A">
    <property type="entry name" value="Ribosomal_uL18_A"/>
    <property type="match status" value="1"/>
</dbReference>
<evidence type="ECO:0000256" key="5">
    <source>
        <dbReference type="ARBA" id="ARBA00023274"/>
    </source>
</evidence>
<dbReference type="GO" id="GO:0008097">
    <property type="term" value="F:5S rRNA binding"/>
    <property type="evidence" value="ECO:0007669"/>
    <property type="project" value="InterPro"/>
</dbReference>
<keyword evidence="3" id="KW-0963">Cytoplasm</keyword>
<dbReference type="PANTHER" id="PTHR23410:SF12">
    <property type="entry name" value="LARGE RIBOSOMAL SUBUNIT PROTEIN UL18"/>
    <property type="match status" value="1"/>
</dbReference>
<dbReference type="GO" id="GO:0003735">
    <property type="term" value="F:structural constituent of ribosome"/>
    <property type="evidence" value="ECO:0007669"/>
    <property type="project" value="InterPro"/>
</dbReference>
<keyword evidence="5" id="KW-0687">Ribonucleoprotein</keyword>
<dbReference type="Gene3D" id="3.30.420.100">
    <property type="match status" value="1"/>
</dbReference>
<name>A0A7S4DHG9_HETAK</name>
<dbReference type="Pfam" id="PF17144">
    <property type="entry name" value="Ribosomal_L5e"/>
    <property type="match status" value="1"/>
</dbReference>
<evidence type="ECO:0000256" key="6">
    <source>
        <dbReference type="SAM" id="MobiDB-lite"/>
    </source>
</evidence>
<dbReference type="InterPro" id="IPR025607">
    <property type="entry name" value="Ribosomal_uL18_C_euk"/>
</dbReference>
<proteinExistence type="inferred from homology"/>
<feature type="region of interest" description="Disordered" evidence="6">
    <location>
        <begin position="256"/>
        <end position="277"/>
    </location>
</feature>
<sequence>MPFVKLVKNKAYFKRYQVQYRRRREGKTDFRARRQMVLQDKTKYGAPKYRLVVRFTNKDIVAQIVHAEVVGDKVLMAAYAHELPAFGLSHGLTNYAAAYATGLLLARRALTKLKIADKFEGNKTTGEFQECRDKKDDEGEGRFPFRAILDVGLARTTTGAKIFGVMKGVVDGGVAVPHKPSRFPGFNKAKGDFNSKVLRERIFGGHVATWMKKVAEQKKENPDQKVIQFSKFSAAVKPADVEALYKKVHEAIRKDPTKKIAKKNPNGEKTRKNYAKKRLTVPERRAAVAKKISTLRKKLTKA</sequence>
<dbReference type="PRINTS" id="PR00058">
    <property type="entry name" value="RIBOSOMALL5"/>
</dbReference>
<dbReference type="PANTHER" id="PTHR23410">
    <property type="entry name" value="RIBOSOMAL PROTEIN L5-RELATED"/>
    <property type="match status" value="1"/>
</dbReference>
<evidence type="ECO:0000256" key="1">
    <source>
        <dbReference type="ARBA" id="ARBA00004496"/>
    </source>
</evidence>
<evidence type="ECO:0000259" key="7">
    <source>
        <dbReference type="Pfam" id="PF14204"/>
    </source>
</evidence>
<reference evidence="8" key="1">
    <citation type="submission" date="2021-01" db="EMBL/GenBank/DDBJ databases">
        <authorList>
            <person name="Corre E."/>
            <person name="Pelletier E."/>
            <person name="Niang G."/>
            <person name="Scheremetjew M."/>
            <person name="Finn R."/>
            <person name="Kale V."/>
            <person name="Holt S."/>
            <person name="Cochrane G."/>
            <person name="Meng A."/>
            <person name="Brown T."/>
            <person name="Cohen L."/>
        </authorList>
    </citation>
    <scope>NUCLEOTIDE SEQUENCE</scope>
    <source>
        <strain evidence="8">CCMP3107</strain>
    </source>
</reference>
<dbReference type="GO" id="GO:0022625">
    <property type="term" value="C:cytosolic large ribosomal subunit"/>
    <property type="evidence" value="ECO:0007669"/>
    <property type="project" value="TreeGrafter"/>
</dbReference>
<comment type="similarity">
    <text evidence="2">Belongs to the universal ribosomal protein uL18 family.</text>
</comment>
<dbReference type="GO" id="GO:0006412">
    <property type="term" value="P:translation"/>
    <property type="evidence" value="ECO:0007669"/>
    <property type="project" value="InterPro"/>
</dbReference>
<feature type="domain" description="Large ribosomal subunit protein uL18 C-terminal eukaryotes" evidence="7">
    <location>
        <begin position="241"/>
        <end position="296"/>
    </location>
</feature>
<dbReference type="EMBL" id="HBIU01056624">
    <property type="protein sequence ID" value="CAE0649646.1"/>
    <property type="molecule type" value="Transcribed_RNA"/>
</dbReference>
<dbReference type="InterPro" id="IPR005485">
    <property type="entry name" value="Rbsml_uL18_euk_arch"/>
</dbReference>
<evidence type="ECO:0000256" key="4">
    <source>
        <dbReference type="ARBA" id="ARBA00022980"/>
    </source>
</evidence>
<dbReference type="Pfam" id="PF14204">
    <property type="entry name" value="Ribosomal_L18_c"/>
    <property type="match status" value="1"/>
</dbReference>